<dbReference type="PROSITE" id="PS50048">
    <property type="entry name" value="ZN2_CY6_FUNGAL_2"/>
    <property type="match status" value="1"/>
</dbReference>
<protein>
    <recommendedName>
        <fullName evidence="5">Zn(2)-C6 fungal-type domain-containing protein</fullName>
    </recommendedName>
</protein>
<evidence type="ECO:0000313" key="6">
    <source>
        <dbReference type="EMBL" id="KAF2402773.1"/>
    </source>
</evidence>
<dbReference type="InterPro" id="IPR036864">
    <property type="entry name" value="Zn2-C6_fun-type_DNA-bd_sf"/>
</dbReference>
<dbReference type="InterPro" id="IPR050613">
    <property type="entry name" value="Sec_Metabolite_Reg"/>
</dbReference>
<dbReference type="GO" id="GO:0006351">
    <property type="term" value="P:DNA-templated transcription"/>
    <property type="evidence" value="ECO:0007669"/>
    <property type="project" value="InterPro"/>
</dbReference>
<keyword evidence="2" id="KW-0479">Metal-binding</keyword>
<evidence type="ECO:0000259" key="5">
    <source>
        <dbReference type="PROSITE" id="PS50048"/>
    </source>
</evidence>
<dbReference type="GO" id="GO:0008270">
    <property type="term" value="F:zinc ion binding"/>
    <property type="evidence" value="ECO:0007669"/>
    <property type="project" value="InterPro"/>
</dbReference>
<dbReference type="SMART" id="SM00066">
    <property type="entry name" value="GAL4"/>
    <property type="match status" value="1"/>
</dbReference>
<evidence type="ECO:0000313" key="7">
    <source>
        <dbReference type="Proteomes" id="UP000799640"/>
    </source>
</evidence>
<feature type="compositionally biased region" description="Low complexity" evidence="4">
    <location>
        <begin position="63"/>
        <end position="86"/>
    </location>
</feature>
<reference evidence="6" key="1">
    <citation type="journal article" date="2020" name="Stud. Mycol.">
        <title>101 Dothideomycetes genomes: a test case for predicting lifestyles and emergence of pathogens.</title>
        <authorList>
            <person name="Haridas S."/>
            <person name="Albert R."/>
            <person name="Binder M."/>
            <person name="Bloem J."/>
            <person name="Labutti K."/>
            <person name="Salamov A."/>
            <person name="Andreopoulos B."/>
            <person name="Baker S."/>
            <person name="Barry K."/>
            <person name="Bills G."/>
            <person name="Bluhm B."/>
            <person name="Cannon C."/>
            <person name="Castanera R."/>
            <person name="Culley D."/>
            <person name="Daum C."/>
            <person name="Ezra D."/>
            <person name="Gonzalez J."/>
            <person name="Henrissat B."/>
            <person name="Kuo A."/>
            <person name="Liang C."/>
            <person name="Lipzen A."/>
            <person name="Lutzoni F."/>
            <person name="Magnuson J."/>
            <person name="Mondo S."/>
            <person name="Nolan M."/>
            <person name="Ohm R."/>
            <person name="Pangilinan J."/>
            <person name="Park H.-J."/>
            <person name="Ramirez L."/>
            <person name="Alfaro M."/>
            <person name="Sun H."/>
            <person name="Tritt A."/>
            <person name="Yoshinaga Y."/>
            <person name="Zwiers L.-H."/>
            <person name="Turgeon B."/>
            <person name="Goodwin S."/>
            <person name="Spatafora J."/>
            <person name="Crous P."/>
            <person name="Grigoriev I."/>
        </authorList>
    </citation>
    <scope>NUCLEOTIDE SEQUENCE</scope>
    <source>
        <strain evidence="6">CBS 262.69</strain>
    </source>
</reference>
<dbReference type="InterPro" id="IPR001138">
    <property type="entry name" value="Zn2Cys6_DnaBD"/>
</dbReference>
<organism evidence="6 7">
    <name type="scientific">Trichodelitschia bisporula</name>
    <dbReference type="NCBI Taxonomy" id="703511"/>
    <lineage>
        <taxon>Eukaryota</taxon>
        <taxon>Fungi</taxon>
        <taxon>Dikarya</taxon>
        <taxon>Ascomycota</taxon>
        <taxon>Pezizomycotina</taxon>
        <taxon>Dothideomycetes</taxon>
        <taxon>Dothideomycetes incertae sedis</taxon>
        <taxon>Phaeotrichales</taxon>
        <taxon>Phaeotrichaceae</taxon>
        <taxon>Trichodelitschia</taxon>
    </lineage>
</organism>
<keyword evidence="3" id="KW-0539">Nucleus</keyword>
<comment type="subcellular location">
    <subcellularLocation>
        <location evidence="1">Nucleus</location>
    </subcellularLocation>
</comment>
<evidence type="ECO:0000256" key="4">
    <source>
        <dbReference type="SAM" id="MobiDB-lite"/>
    </source>
</evidence>
<accession>A0A6G1I390</accession>
<dbReference type="Pfam" id="PF00172">
    <property type="entry name" value="Zn_clus"/>
    <property type="match status" value="1"/>
</dbReference>
<dbReference type="CDD" id="cd00067">
    <property type="entry name" value="GAL4"/>
    <property type="match status" value="1"/>
</dbReference>
<dbReference type="PROSITE" id="PS00463">
    <property type="entry name" value="ZN2_CY6_FUNGAL_1"/>
    <property type="match status" value="1"/>
</dbReference>
<dbReference type="Gene3D" id="4.10.240.10">
    <property type="entry name" value="Zn(2)-C6 fungal-type DNA-binding domain"/>
    <property type="match status" value="1"/>
</dbReference>
<dbReference type="EMBL" id="ML996690">
    <property type="protein sequence ID" value="KAF2402773.1"/>
    <property type="molecule type" value="Genomic_DNA"/>
</dbReference>
<sequence>MDPDPHPEKEKYACALCHTRKVRCDRKAPCANCVRHAAECVYKAPPPPRRTPRKVLRDTGPKTAGADSGSRSGAASTTTSPATTASPDEGGDGEGRLLAGMGMTQYFENGLWGCLDAEITHRQFAPTDPTATPDADSFGGQPGALDPAHLLLSTPCLPNHSVASHYPAPALARSLWAHYLEYVNPICKIIHVPTLLPVFESSLVDPSAVSKYDLALLLCMHVFAVASMTDEMCLARTGEARPPLLARMRYVAQQSLIDVRFLKSFSIVSLQAFCNFVLAMRLLYPGHTLWALTGLALRTGQKLGLHHNAPTSPLRPFDIEMRRRLWRQLLISDHHASELVGISSAPALRPFWSSQMPLALNDADLYPDMPALPPAREGANEMMFCALRNEFGSFMMRARNAHAGGSEALPSQGEVAELEHRLEAKYIRYLDPLVPLHLLCSLAARAAVFGVQLRLRHPRHYADGGASLPKSEKDALFALSVKVLRYDDAAYSMPALEGFRWHVRAFFQWHALIYLLSELRLRTSGGEVDDAWAQVIACFGNHPELAADADDPLHAAVARLALKAWDAREAVLRGDGRETMIPLFVRKCRALHVVRQLPVRNGGAETVVPSVDVVPPVEAMEGIDTESPPLDWAAVLRDFHVPDFESWMGPEFNINVAWS</sequence>
<feature type="region of interest" description="Disordered" evidence="4">
    <location>
        <begin position="41"/>
        <end position="97"/>
    </location>
</feature>
<dbReference type="GO" id="GO:0000981">
    <property type="term" value="F:DNA-binding transcription factor activity, RNA polymerase II-specific"/>
    <property type="evidence" value="ECO:0007669"/>
    <property type="project" value="InterPro"/>
</dbReference>
<dbReference type="Proteomes" id="UP000799640">
    <property type="component" value="Unassembled WGS sequence"/>
</dbReference>
<proteinExistence type="predicted"/>
<dbReference type="CDD" id="cd12148">
    <property type="entry name" value="fungal_TF_MHR"/>
    <property type="match status" value="1"/>
</dbReference>
<evidence type="ECO:0000256" key="2">
    <source>
        <dbReference type="ARBA" id="ARBA00022723"/>
    </source>
</evidence>
<dbReference type="Pfam" id="PF04082">
    <property type="entry name" value="Fungal_trans"/>
    <property type="match status" value="1"/>
</dbReference>
<gene>
    <name evidence="6" type="ORF">EJ06DRAFT_547185</name>
</gene>
<dbReference type="AlphaFoldDB" id="A0A6G1I390"/>
<name>A0A6G1I390_9PEZI</name>
<evidence type="ECO:0000256" key="1">
    <source>
        <dbReference type="ARBA" id="ARBA00004123"/>
    </source>
</evidence>
<dbReference type="InterPro" id="IPR007219">
    <property type="entry name" value="XnlR_reg_dom"/>
</dbReference>
<dbReference type="SUPFAM" id="SSF57701">
    <property type="entry name" value="Zn2/Cys6 DNA-binding domain"/>
    <property type="match status" value="1"/>
</dbReference>
<keyword evidence="7" id="KW-1185">Reference proteome</keyword>
<dbReference type="GO" id="GO:0003677">
    <property type="term" value="F:DNA binding"/>
    <property type="evidence" value="ECO:0007669"/>
    <property type="project" value="InterPro"/>
</dbReference>
<dbReference type="GO" id="GO:0005634">
    <property type="term" value="C:nucleus"/>
    <property type="evidence" value="ECO:0007669"/>
    <property type="project" value="UniProtKB-SubCell"/>
</dbReference>
<dbReference type="OrthoDB" id="2269373at2759"/>
<evidence type="ECO:0000256" key="3">
    <source>
        <dbReference type="ARBA" id="ARBA00023242"/>
    </source>
</evidence>
<dbReference type="PANTHER" id="PTHR31001">
    <property type="entry name" value="UNCHARACTERIZED TRANSCRIPTIONAL REGULATORY PROTEIN"/>
    <property type="match status" value="1"/>
</dbReference>
<feature type="domain" description="Zn(2)-C6 fungal-type" evidence="5">
    <location>
        <begin position="13"/>
        <end position="42"/>
    </location>
</feature>
<dbReference type="PANTHER" id="PTHR31001:SF85">
    <property type="entry name" value="ZN(II)2CYS6 TRANSCRIPTION FACTOR (EUROFUNG)"/>
    <property type="match status" value="1"/>
</dbReference>